<name>A0ABX0GXS8_9ACTN</name>
<reference evidence="2 3" key="1">
    <citation type="submission" date="2020-03" db="EMBL/GenBank/DDBJ databases">
        <title>Two novel Motilibacter sp.</title>
        <authorList>
            <person name="Liu S."/>
        </authorList>
    </citation>
    <scope>NUCLEOTIDE SEQUENCE [LARGE SCALE GENOMIC DNA]</scope>
    <source>
        <strain evidence="2 3">E257</strain>
    </source>
</reference>
<dbReference type="PANTHER" id="PTHR42678:SF34">
    <property type="entry name" value="OS04G0183300 PROTEIN"/>
    <property type="match status" value="1"/>
</dbReference>
<evidence type="ECO:0000313" key="3">
    <source>
        <dbReference type="Proteomes" id="UP000800981"/>
    </source>
</evidence>
<dbReference type="EMBL" id="JAANNP010000012">
    <property type="protein sequence ID" value="NHC14916.1"/>
    <property type="molecule type" value="Genomic_DNA"/>
</dbReference>
<comment type="caution">
    <text evidence="2">The sequence shown here is derived from an EMBL/GenBank/DDBJ whole genome shotgun (WGS) entry which is preliminary data.</text>
</comment>
<organism evidence="2 3">
    <name type="scientific">Motilibacter deserti</name>
    <dbReference type="NCBI Taxonomy" id="2714956"/>
    <lineage>
        <taxon>Bacteria</taxon>
        <taxon>Bacillati</taxon>
        <taxon>Actinomycetota</taxon>
        <taxon>Actinomycetes</taxon>
        <taxon>Motilibacterales</taxon>
        <taxon>Motilibacteraceae</taxon>
        <taxon>Motilibacter</taxon>
    </lineage>
</organism>
<protein>
    <submittedName>
        <fullName evidence="2">Amidase</fullName>
    </submittedName>
</protein>
<dbReference type="Gene3D" id="3.90.1300.10">
    <property type="entry name" value="Amidase signature (AS) domain"/>
    <property type="match status" value="1"/>
</dbReference>
<proteinExistence type="predicted"/>
<evidence type="ECO:0000259" key="1">
    <source>
        <dbReference type="Pfam" id="PF01425"/>
    </source>
</evidence>
<dbReference type="InterPro" id="IPR036928">
    <property type="entry name" value="AS_sf"/>
</dbReference>
<dbReference type="InterPro" id="IPR023631">
    <property type="entry name" value="Amidase_dom"/>
</dbReference>
<gene>
    <name evidence="2" type="ORF">G9H71_14095</name>
</gene>
<sequence>MSAGNNALLRCAASFPPGRVTRPPERADVQHTSFLRRKAVPGLAALALAASLAAPASATAAPAPAPTPLAPAVVARDVVTMGVSELQALLQQGRVTSVQLVQAYTNRIKAYEDAYAGQPGVNAVITTSRTALAEARKLDAERKAGKVRGALHGIPVLVKDNYDTGDMPTTSGSVALKDFRPADDATQVAKLRAAGAIVVAKTNLHEYAAGITSISSLGGQTRNPFDQTRNPGGSSGGTGAGIAASFAAIGLGSDSCGSIRIPAAQNSLVGLRPTLGLSSRDGIAPMSATQDVGGPIGKSVRDVALVMDATAGYDPKDPVTAASLGQVPKSYTSSLQGRALKGKRVGLLTDLLGTTPDELPTTTLVRQATTDMSRAGAYVVEVPNQPELVKAISASGVIADEMERDLNRYLAQPGAKFDKALAARVAPANKLTIADIVDSGEVTPSVLTFLRSLVGTSGPDDVYTGRLLARQQLQQLTRELMEAYDLDALVYPTIKQVARTIGEAQPGSNCGLSAQTGFPALTVPAGLTPAGMPVGVELLGLPFSEPSLLGMGYSYEQLTHHHAVPASTPALRR</sequence>
<dbReference type="Pfam" id="PF01425">
    <property type="entry name" value="Amidase"/>
    <property type="match status" value="1"/>
</dbReference>
<evidence type="ECO:0000313" key="2">
    <source>
        <dbReference type="EMBL" id="NHC14916.1"/>
    </source>
</evidence>
<keyword evidence="3" id="KW-1185">Reference proteome</keyword>
<dbReference type="PANTHER" id="PTHR42678">
    <property type="entry name" value="AMIDASE"/>
    <property type="match status" value="1"/>
</dbReference>
<dbReference type="Proteomes" id="UP000800981">
    <property type="component" value="Unassembled WGS sequence"/>
</dbReference>
<accession>A0ABX0GXS8</accession>
<feature type="domain" description="Amidase" evidence="1">
    <location>
        <begin position="101"/>
        <end position="549"/>
    </location>
</feature>
<dbReference type="SUPFAM" id="SSF75304">
    <property type="entry name" value="Amidase signature (AS) enzymes"/>
    <property type="match status" value="1"/>
</dbReference>